<evidence type="ECO:0000256" key="7">
    <source>
        <dbReference type="ARBA" id="ARBA00023024"/>
    </source>
</evidence>
<feature type="domain" description="GH18" evidence="13">
    <location>
        <begin position="121"/>
        <end position="480"/>
    </location>
</feature>
<keyword evidence="15" id="KW-1185">Reference proteome</keyword>
<dbReference type="Gene3D" id="3.20.20.80">
    <property type="entry name" value="Glycosidases"/>
    <property type="match status" value="1"/>
</dbReference>
<dbReference type="OrthoDB" id="76388at2759"/>
<evidence type="ECO:0000256" key="8">
    <source>
        <dbReference type="ARBA" id="ARBA00023277"/>
    </source>
</evidence>
<dbReference type="InterPro" id="IPR001223">
    <property type="entry name" value="Glyco_hydro18_cat"/>
</dbReference>
<name>W7I959_9PEZI</name>
<dbReference type="EMBL" id="KI966426">
    <property type="protein sequence ID" value="EWC45555.1"/>
    <property type="molecule type" value="Genomic_DNA"/>
</dbReference>
<keyword evidence="6 11" id="KW-0378">Hydrolase</keyword>
<dbReference type="SUPFAM" id="SSF54556">
    <property type="entry name" value="Chitinase insertion domain"/>
    <property type="match status" value="1"/>
</dbReference>
<dbReference type="GO" id="GO:0008843">
    <property type="term" value="F:endochitinase activity"/>
    <property type="evidence" value="ECO:0007669"/>
    <property type="project" value="UniProtKB-EC"/>
</dbReference>
<evidence type="ECO:0000256" key="6">
    <source>
        <dbReference type="ARBA" id="ARBA00022801"/>
    </source>
</evidence>
<dbReference type="InterPro" id="IPR029070">
    <property type="entry name" value="Chitinase_insertion_sf"/>
</dbReference>
<comment type="subcellular location">
    <subcellularLocation>
        <location evidence="2">Secreted</location>
    </subcellularLocation>
</comment>
<comment type="catalytic activity">
    <reaction evidence="1">
        <text>Random endo-hydrolysis of N-acetyl-beta-D-glucosaminide (1-&gt;4)-beta-linkages in chitin and chitodextrins.</text>
        <dbReference type="EC" id="3.2.1.14"/>
    </reaction>
</comment>
<dbReference type="GO" id="GO:0006032">
    <property type="term" value="P:chitin catabolic process"/>
    <property type="evidence" value="ECO:0007669"/>
    <property type="project" value="UniProtKB-KW"/>
</dbReference>
<evidence type="ECO:0000256" key="3">
    <source>
        <dbReference type="ARBA" id="ARBA00008682"/>
    </source>
</evidence>
<dbReference type="PANTHER" id="PTHR11177:SF365">
    <property type="entry name" value="ENDOCHITINASE B"/>
    <property type="match status" value="1"/>
</dbReference>
<proteinExistence type="inferred from homology"/>
<evidence type="ECO:0000256" key="9">
    <source>
        <dbReference type="ARBA" id="ARBA00023295"/>
    </source>
</evidence>
<feature type="signal peptide" evidence="12">
    <location>
        <begin position="1"/>
        <end position="18"/>
    </location>
</feature>
<evidence type="ECO:0000256" key="12">
    <source>
        <dbReference type="SAM" id="SignalP"/>
    </source>
</evidence>
<dbReference type="PANTHER" id="PTHR11177">
    <property type="entry name" value="CHITINASE"/>
    <property type="match status" value="1"/>
</dbReference>
<dbReference type="Pfam" id="PF00704">
    <property type="entry name" value="Glyco_hydro_18"/>
    <property type="match status" value="1"/>
</dbReference>
<dbReference type="SMART" id="SM00636">
    <property type="entry name" value="Glyco_18"/>
    <property type="match status" value="1"/>
</dbReference>
<feature type="chain" id="PRO_5004893385" description="chitinase" evidence="12">
    <location>
        <begin position="19"/>
        <end position="517"/>
    </location>
</feature>
<keyword evidence="12" id="KW-0732">Signal</keyword>
<comment type="similarity">
    <text evidence="3">Belongs to the glycosyl hydrolase 18 family. Chitinase class V subfamily.</text>
</comment>
<dbReference type="PROSITE" id="PS01095">
    <property type="entry name" value="GH18_1"/>
    <property type="match status" value="1"/>
</dbReference>
<keyword evidence="7" id="KW-0146">Chitin degradation</keyword>
<dbReference type="GO" id="GO:0005576">
    <property type="term" value="C:extracellular region"/>
    <property type="evidence" value="ECO:0007669"/>
    <property type="project" value="UniProtKB-SubCell"/>
</dbReference>
<accession>W7I959</accession>
<organism evidence="14 15">
    <name type="scientific">Drechslerella stenobrocha 248</name>
    <dbReference type="NCBI Taxonomy" id="1043628"/>
    <lineage>
        <taxon>Eukaryota</taxon>
        <taxon>Fungi</taxon>
        <taxon>Dikarya</taxon>
        <taxon>Ascomycota</taxon>
        <taxon>Pezizomycotina</taxon>
        <taxon>Orbiliomycetes</taxon>
        <taxon>Orbiliales</taxon>
        <taxon>Orbiliaceae</taxon>
        <taxon>Drechslerella</taxon>
    </lineage>
</organism>
<dbReference type="GO" id="GO:0008061">
    <property type="term" value="F:chitin binding"/>
    <property type="evidence" value="ECO:0007669"/>
    <property type="project" value="InterPro"/>
</dbReference>
<gene>
    <name evidence="14" type="ORF">DRE_05413</name>
</gene>
<evidence type="ECO:0000313" key="15">
    <source>
        <dbReference type="Proteomes" id="UP000024837"/>
    </source>
</evidence>
<evidence type="ECO:0000256" key="11">
    <source>
        <dbReference type="RuleBase" id="RU000489"/>
    </source>
</evidence>
<reference evidence="14 15" key="1">
    <citation type="submission" date="2013-05" db="EMBL/GenBank/DDBJ databases">
        <title>Drechslerella stenobrocha genome reveals carnivorous origination and mechanical trapping mechanism of predatory fungi.</title>
        <authorList>
            <person name="Liu X."/>
            <person name="Zhang W."/>
            <person name="Liu K."/>
        </authorList>
    </citation>
    <scope>NUCLEOTIDE SEQUENCE [LARGE SCALE GENOMIC DNA]</scope>
    <source>
        <strain evidence="14 15">248</strain>
    </source>
</reference>
<evidence type="ECO:0000256" key="5">
    <source>
        <dbReference type="ARBA" id="ARBA00022525"/>
    </source>
</evidence>
<keyword evidence="5" id="KW-0964">Secreted</keyword>
<keyword evidence="10" id="KW-0624">Polysaccharide degradation</keyword>
<dbReference type="InterPro" id="IPR017853">
    <property type="entry name" value="GH"/>
</dbReference>
<keyword evidence="9 11" id="KW-0326">Glycosidase</keyword>
<evidence type="ECO:0000256" key="1">
    <source>
        <dbReference type="ARBA" id="ARBA00000822"/>
    </source>
</evidence>
<dbReference type="EC" id="3.2.1.14" evidence="4"/>
<dbReference type="AlphaFoldDB" id="W7I959"/>
<dbReference type="HOGENOM" id="CLU_002833_1_3_1"/>
<evidence type="ECO:0000259" key="13">
    <source>
        <dbReference type="PROSITE" id="PS51910"/>
    </source>
</evidence>
<dbReference type="Proteomes" id="UP000024837">
    <property type="component" value="Unassembled WGS sequence"/>
</dbReference>
<dbReference type="PROSITE" id="PS51910">
    <property type="entry name" value="GH18_2"/>
    <property type="match status" value="1"/>
</dbReference>
<dbReference type="Gene3D" id="3.10.50.10">
    <property type="match status" value="1"/>
</dbReference>
<evidence type="ECO:0000313" key="14">
    <source>
        <dbReference type="EMBL" id="EWC45555.1"/>
    </source>
</evidence>
<dbReference type="InterPro" id="IPR011583">
    <property type="entry name" value="Chitinase_II/V-like_cat"/>
</dbReference>
<dbReference type="InterPro" id="IPR050314">
    <property type="entry name" value="Glycosyl_Hydrlase_18"/>
</dbReference>
<keyword evidence="8" id="KW-0119">Carbohydrate metabolism</keyword>
<dbReference type="GO" id="GO:0000272">
    <property type="term" value="P:polysaccharide catabolic process"/>
    <property type="evidence" value="ECO:0007669"/>
    <property type="project" value="UniProtKB-KW"/>
</dbReference>
<protein>
    <recommendedName>
        <fullName evidence="4">chitinase</fullName>
        <ecNumber evidence="4">3.2.1.14</ecNumber>
    </recommendedName>
</protein>
<dbReference type="SUPFAM" id="SSF51445">
    <property type="entry name" value="(Trans)glycosidases"/>
    <property type="match status" value="1"/>
</dbReference>
<dbReference type="CDD" id="cd06548">
    <property type="entry name" value="GH18_chitinase"/>
    <property type="match status" value="1"/>
</dbReference>
<sequence length="517" mass="56544">MPSRVLPSFLLLLQVVAAVVVPTPNRVHDVNGENADLGVPVPDSDAKAQLVTGSVREDYSHILEIDVPGSAGYVSSSTYADPYVMSPLGGVPTPLPAPVAEPPVDPSQQLGGTSGGFTPGYRSVGYFVNWGVYQRSFFPKDLTPDQFTHINMAFLKFEPATGQVTMADEFAEVKKDMGFTGTSPDQAMGVVDQLFRLKQQYRNVKTIVSIGGWTYCQDSLFATAVNSPEKRATFAKSAVGFVVNYGMDGIDLDWEYPATEVDALNYVDLLRLCREELDKVNPNFELTIAAPCGLSKVNVLRIAEMDQYLDFWNVMAYDFAGGWGKNAGHSANFFPSGDNPASTEFSYVEALDEYLKNGVDPRKIVTGIPVYGHGFTNTDGPGTPFSGVGKGSWEEGILDYGDLSLGGNNIHEDEQLLASWTYDPESRYMVSFDTPKITRLKAKFIVDRGLGGAMFWETSADNSTVDGNMIHTLIETLGGVTALEQKQNIIDYPGSKYSNIRVFDGKFITWANPQYNN</sequence>
<evidence type="ECO:0000256" key="4">
    <source>
        <dbReference type="ARBA" id="ARBA00012729"/>
    </source>
</evidence>
<evidence type="ECO:0000256" key="10">
    <source>
        <dbReference type="ARBA" id="ARBA00023326"/>
    </source>
</evidence>
<evidence type="ECO:0000256" key="2">
    <source>
        <dbReference type="ARBA" id="ARBA00004613"/>
    </source>
</evidence>
<dbReference type="InterPro" id="IPR001579">
    <property type="entry name" value="Glyco_hydro_18_chit_AS"/>
</dbReference>